<dbReference type="EnsemblPlants" id="Bo2g089920.1">
    <property type="protein sequence ID" value="Bo2g089920.1"/>
    <property type="gene ID" value="Bo2g089920"/>
</dbReference>
<reference evidence="1" key="2">
    <citation type="submission" date="2015-03" db="UniProtKB">
        <authorList>
            <consortium name="EnsemblPlants"/>
        </authorList>
    </citation>
    <scope>IDENTIFICATION</scope>
</reference>
<dbReference type="Proteomes" id="UP000032141">
    <property type="component" value="Chromosome C2"/>
</dbReference>
<organism evidence="1 2">
    <name type="scientific">Brassica oleracea var. oleracea</name>
    <dbReference type="NCBI Taxonomy" id="109376"/>
    <lineage>
        <taxon>Eukaryota</taxon>
        <taxon>Viridiplantae</taxon>
        <taxon>Streptophyta</taxon>
        <taxon>Embryophyta</taxon>
        <taxon>Tracheophyta</taxon>
        <taxon>Spermatophyta</taxon>
        <taxon>Magnoliopsida</taxon>
        <taxon>eudicotyledons</taxon>
        <taxon>Gunneridae</taxon>
        <taxon>Pentapetalae</taxon>
        <taxon>rosids</taxon>
        <taxon>malvids</taxon>
        <taxon>Brassicales</taxon>
        <taxon>Brassicaceae</taxon>
        <taxon>Brassiceae</taxon>
        <taxon>Brassica</taxon>
    </lineage>
</organism>
<protein>
    <submittedName>
        <fullName evidence="1">Uncharacterized protein</fullName>
    </submittedName>
</protein>
<name>A0A0D3AR13_BRAOL</name>
<dbReference type="AlphaFoldDB" id="A0A0D3AR13"/>
<evidence type="ECO:0000313" key="1">
    <source>
        <dbReference type="EnsemblPlants" id="Bo2g089920.1"/>
    </source>
</evidence>
<reference evidence="1 2" key="1">
    <citation type="journal article" date="2014" name="Genome Biol.">
        <title>Transcriptome and methylome profiling reveals relics of genome dominance in the mesopolyploid Brassica oleracea.</title>
        <authorList>
            <person name="Parkin I.A."/>
            <person name="Koh C."/>
            <person name="Tang H."/>
            <person name="Robinson S.J."/>
            <person name="Kagale S."/>
            <person name="Clarke W.E."/>
            <person name="Town C.D."/>
            <person name="Nixon J."/>
            <person name="Krishnakumar V."/>
            <person name="Bidwell S.L."/>
            <person name="Denoeud F."/>
            <person name="Belcram H."/>
            <person name="Links M.G."/>
            <person name="Just J."/>
            <person name="Clarke C."/>
            <person name="Bender T."/>
            <person name="Huebert T."/>
            <person name="Mason A.S."/>
            <person name="Pires J.C."/>
            <person name="Barker G."/>
            <person name="Moore J."/>
            <person name="Walley P.G."/>
            <person name="Manoli S."/>
            <person name="Batley J."/>
            <person name="Edwards D."/>
            <person name="Nelson M.N."/>
            <person name="Wang X."/>
            <person name="Paterson A.H."/>
            <person name="King G."/>
            <person name="Bancroft I."/>
            <person name="Chalhoub B."/>
            <person name="Sharpe A.G."/>
        </authorList>
    </citation>
    <scope>NUCLEOTIDE SEQUENCE</scope>
    <source>
        <strain evidence="1 2">cv. TO1000</strain>
    </source>
</reference>
<accession>A0A0D3AR13</accession>
<evidence type="ECO:0000313" key="2">
    <source>
        <dbReference type="Proteomes" id="UP000032141"/>
    </source>
</evidence>
<dbReference type="PANTHER" id="PTHR35465">
    <property type="entry name" value="CAVEOLIN-1 PROTEIN"/>
    <property type="match status" value="1"/>
</dbReference>
<sequence length="112" mass="12975">MYQCQYLMFLLRFDVKPLCTGKELRRYTLPFQSGSRIYKLEGLEWNSCYEVKISYLLLLLLTKEKKKFPLTTGASSSGGKEFTAVNTATWVQLPATADFTFGPQRQRLVFWA</sequence>
<dbReference type="Gramene" id="Bo2g089920.1">
    <property type="protein sequence ID" value="Bo2g089920.1"/>
    <property type="gene ID" value="Bo2g089920"/>
</dbReference>
<proteinExistence type="predicted"/>
<dbReference type="HOGENOM" id="CLU_2149327_0_0_1"/>
<dbReference type="PANTHER" id="PTHR35465:SF1">
    <property type="entry name" value="PHOSPHATIDYLINOSITOL-GLYCAN BIOSYNTHESIS CLASS X PROTEIN"/>
    <property type="match status" value="1"/>
</dbReference>
<keyword evidence="2" id="KW-1185">Reference proteome</keyword>
<dbReference type="OMA" id="LEWNSCY"/>